<sequence length="118" mass="11457">MCAGDCDDGDPARWPGAEELPDDCIDNDCDGEGDPACAPTTGAGSSSGETGEAPTGTSSEGTSEGSTSAAATSTGDGASDSGAPASGDDGCGCATESDARSAWLLLLLAALPRRRSRP</sequence>
<evidence type="ECO:0000313" key="3">
    <source>
        <dbReference type="Proteomes" id="UP001150924"/>
    </source>
</evidence>
<organism evidence="2 3">
    <name type="scientific">Nannocystis pusilla</name>
    <dbReference type="NCBI Taxonomy" id="889268"/>
    <lineage>
        <taxon>Bacteria</taxon>
        <taxon>Pseudomonadati</taxon>
        <taxon>Myxococcota</taxon>
        <taxon>Polyangia</taxon>
        <taxon>Nannocystales</taxon>
        <taxon>Nannocystaceae</taxon>
        <taxon>Nannocystis</taxon>
    </lineage>
</organism>
<name>A0A9X3ESI6_9BACT</name>
<feature type="region of interest" description="Disordered" evidence="1">
    <location>
        <begin position="1"/>
        <end position="93"/>
    </location>
</feature>
<proteinExistence type="predicted"/>
<dbReference type="InterPro" id="IPR021655">
    <property type="entry name" value="Put_metal-bd"/>
</dbReference>
<evidence type="ECO:0000313" key="2">
    <source>
        <dbReference type="EMBL" id="MCY1008589.1"/>
    </source>
</evidence>
<accession>A0A9X3ESI6</accession>
<dbReference type="InterPro" id="IPR024038">
    <property type="entry name" value="MYXO-CTERM"/>
</dbReference>
<reference evidence="2" key="1">
    <citation type="submission" date="2022-11" db="EMBL/GenBank/DDBJ databases">
        <title>Minimal conservation of predation-associated metabolite biosynthetic gene clusters underscores biosynthetic potential of Myxococcota including descriptions for ten novel species: Archangium lansinium sp. nov., Myxococcus landrumus sp. nov., Nannocystis bai.</title>
        <authorList>
            <person name="Ahearne A."/>
            <person name="Stevens C."/>
            <person name="Phillips K."/>
        </authorList>
    </citation>
    <scope>NUCLEOTIDE SEQUENCE</scope>
    <source>
        <strain evidence="2">Na p29</strain>
    </source>
</reference>
<feature type="compositionally biased region" description="Acidic residues" evidence="1">
    <location>
        <begin position="19"/>
        <end position="33"/>
    </location>
</feature>
<dbReference type="EMBL" id="JAPNKE010000002">
    <property type="protein sequence ID" value="MCY1008589.1"/>
    <property type="molecule type" value="Genomic_DNA"/>
</dbReference>
<dbReference type="RefSeq" id="WP_267771192.1">
    <property type="nucleotide sequence ID" value="NZ_JAPNKE010000002.1"/>
</dbReference>
<keyword evidence="3" id="KW-1185">Reference proteome</keyword>
<dbReference type="NCBIfam" id="TIGR03901">
    <property type="entry name" value="MYXO-CTERM"/>
    <property type="match status" value="1"/>
</dbReference>
<comment type="caution">
    <text evidence="2">The sequence shown here is derived from an EMBL/GenBank/DDBJ whole genome shotgun (WGS) entry which is preliminary data.</text>
</comment>
<dbReference type="Pfam" id="PF11617">
    <property type="entry name" value="Cu-binding_MopE"/>
    <property type="match status" value="1"/>
</dbReference>
<gene>
    <name evidence="2" type="ORF">OV079_24110</name>
</gene>
<feature type="compositionally biased region" description="Low complexity" evidence="1">
    <location>
        <begin position="38"/>
        <end position="88"/>
    </location>
</feature>
<evidence type="ECO:0000256" key="1">
    <source>
        <dbReference type="SAM" id="MobiDB-lite"/>
    </source>
</evidence>
<dbReference type="Proteomes" id="UP001150924">
    <property type="component" value="Unassembled WGS sequence"/>
</dbReference>
<dbReference type="AlphaFoldDB" id="A0A9X3ESI6"/>
<protein>
    <submittedName>
        <fullName evidence="2">Metal-binding motif-containing protein</fullName>
    </submittedName>
</protein>